<name>A0A0C9XRN8_9AGAR</name>
<reference evidence="2 3" key="1">
    <citation type="submission" date="2014-04" db="EMBL/GenBank/DDBJ databases">
        <authorList>
            <consortium name="DOE Joint Genome Institute"/>
            <person name="Kuo A."/>
            <person name="Kohler A."/>
            <person name="Nagy L.G."/>
            <person name="Floudas D."/>
            <person name="Copeland A."/>
            <person name="Barry K.W."/>
            <person name="Cichocki N."/>
            <person name="Veneault-Fourrey C."/>
            <person name="LaButti K."/>
            <person name="Lindquist E.A."/>
            <person name="Lipzen A."/>
            <person name="Lundell T."/>
            <person name="Morin E."/>
            <person name="Murat C."/>
            <person name="Sun H."/>
            <person name="Tunlid A."/>
            <person name="Henrissat B."/>
            <person name="Grigoriev I.V."/>
            <person name="Hibbett D.S."/>
            <person name="Martin F."/>
            <person name="Nordberg H.P."/>
            <person name="Cantor M.N."/>
            <person name="Hua S.X."/>
        </authorList>
    </citation>
    <scope>NUCLEOTIDE SEQUENCE [LARGE SCALE GENOMIC DNA]</scope>
    <source>
        <strain evidence="2 3">LaAM-08-1</strain>
    </source>
</reference>
<proteinExistence type="predicted"/>
<feature type="compositionally biased region" description="Polar residues" evidence="1">
    <location>
        <begin position="48"/>
        <end position="57"/>
    </location>
</feature>
<reference evidence="3" key="2">
    <citation type="submission" date="2015-01" db="EMBL/GenBank/DDBJ databases">
        <title>Evolutionary Origins and Diversification of the Mycorrhizal Mutualists.</title>
        <authorList>
            <consortium name="DOE Joint Genome Institute"/>
            <consortium name="Mycorrhizal Genomics Consortium"/>
            <person name="Kohler A."/>
            <person name="Kuo A."/>
            <person name="Nagy L.G."/>
            <person name="Floudas D."/>
            <person name="Copeland A."/>
            <person name="Barry K.W."/>
            <person name="Cichocki N."/>
            <person name="Veneault-Fourrey C."/>
            <person name="LaButti K."/>
            <person name="Lindquist E.A."/>
            <person name="Lipzen A."/>
            <person name="Lundell T."/>
            <person name="Morin E."/>
            <person name="Murat C."/>
            <person name="Riley R."/>
            <person name="Ohm R."/>
            <person name="Sun H."/>
            <person name="Tunlid A."/>
            <person name="Henrissat B."/>
            <person name="Grigoriev I.V."/>
            <person name="Hibbett D.S."/>
            <person name="Martin F."/>
        </authorList>
    </citation>
    <scope>NUCLEOTIDE SEQUENCE [LARGE SCALE GENOMIC DNA]</scope>
    <source>
        <strain evidence="3">LaAM-08-1</strain>
    </source>
</reference>
<evidence type="ECO:0000256" key="1">
    <source>
        <dbReference type="SAM" id="MobiDB-lite"/>
    </source>
</evidence>
<evidence type="ECO:0000313" key="2">
    <source>
        <dbReference type="EMBL" id="KIK07676.1"/>
    </source>
</evidence>
<feature type="compositionally biased region" description="Polar residues" evidence="1">
    <location>
        <begin position="24"/>
        <end position="35"/>
    </location>
</feature>
<sequence>MPFELRPQRTGTQGDRIWVPGLTQEASEPQNSSVYGGNKAVGGDVYDTISSQLQATSAGEPRPKGGNKAGGSDVDGKIQNQHDLDDSERKYSNNLRTKHP</sequence>
<gene>
    <name evidence="2" type="ORF">K443DRAFT_2216</name>
</gene>
<feature type="compositionally biased region" description="Basic and acidic residues" evidence="1">
    <location>
        <begin position="74"/>
        <end position="91"/>
    </location>
</feature>
<dbReference type="Proteomes" id="UP000054477">
    <property type="component" value="Unassembled WGS sequence"/>
</dbReference>
<dbReference type="HOGENOM" id="CLU_2306566_0_0_1"/>
<keyword evidence="3" id="KW-1185">Reference proteome</keyword>
<protein>
    <submittedName>
        <fullName evidence="2">Uncharacterized protein</fullName>
    </submittedName>
</protein>
<evidence type="ECO:0000313" key="3">
    <source>
        <dbReference type="Proteomes" id="UP000054477"/>
    </source>
</evidence>
<feature type="region of interest" description="Disordered" evidence="1">
    <location>
        <begin position="1"/>
        <end position="100"/>
    </location>
</feature>
<dbReference type="EMBL" id="KN838546">
    <property type="protein sequence ID" value="KIK07676.1"/>
    <property type="molecule type" value="Genomic_DNA"/>
</dbReference>
<organism evidence="2 3">
    <name type="scientific">Laccaria amethystina LaAM-08-1</name>
    <dbReference type="NCBI Taxonomy" id="1095629"/>
    <lineage>
        <taxon>Eukaryota</taxon>
        <taxon>Fungi</taxon>
        <taxon>Dikarya</taxon>
        <taxon>Basidiomycota</taxon>
        <taxon>Agaricomycotina</taxon>
        <taxon>Agaricomycetes</taxon>
        <taxon>Agaricomycetidae</taxon>
        <taxon>Agaricales</taxon>
        <taxon>Agaricineae</taxon>
        <taxon>Hydnangiaceae</taxon>
        <taxon>Laccaria</taxon>
    </lineage>
</organism>
<accession>A0A0C9XRN8</accession>
<dbReference type="AlphaFoldDB" id="A0A0C9XRN8"/>